<keyword evidence="2" id="KW-0808">Transferase</keyword>
<evidence type="ECO:0000256" key="1">
    <source>
        <dbReference type="ARBA" id="ARBA00022603"/>
    </source>
</evidence>
<proteinExistence type="inferred from homology"/>
<feature type="domain" description="ParB-like N-terminal" evidence="6">
    <location>
        <begin position="11"/>
        <end position="97"/>
    </location>
</feature>
<sequence>MTLSFAPDAIETWPLAKLQPYAKNAKAHGADQVAKIAASMAEFGWTVPCLVAEDGELIAGHGRVLAATQLGLNEAPVIVLGHLTEAQRRAYRIADNKLTELGTWDEALLSAELNNLLAEDFDLSLVGFSDGELDKLLAYVAEDDGEEGGAGGSVPPVTIPEPPRNPASRTGDLWILGDHRLLCGDSTSAADVRLLMNGERAILFATDPPYLVDYDGSNHPTRNKDWSASYGTTWDDSSQGAELYDGFIAAAVAEAIAEDAAWYCWHASRRQAMLEACWEKAGAFVHRQIIWVKDRRVLTRSHYLWKHEPCFMGWRRPNRPPKVAEQTLPSTWEMASFAKDERPDHPTPKPLDAFGIPMRQHVARGGLCYEPFSGSGSQIMAGEANGRRVFAMEISPAYVDVAVERWQAETGRDAIRDGDGRTFAQVRTERLGDDAEARADTPDPDAAPEPARKRKTAA</sequence>
<dbReference type="InterPro" id="IPR029063">
    <property type="entry name" value="SAM-dependent_MTases_sf"/>
</dbReference>
<dbReference type="EMBL" id="CXPG01000021">
    <property type="protein sequence ID" value="CTQ34388.1"/>
    <property type="molecule type" value="Genomic_DNA"/>
</dbReference>
<dbReference type="InterPro" id="IPR001091">
    <property type="entry name" value="RM_Methyltransferase"/>
</dbReference>
<dbReference type="EC" id="2.1.1.-" evidence="4"/>
<dbReference type="SUPFAM" id="SSF53335">
    <property type="entry name" value="S-adenosyl-L-methionine-dependent methyltransferases"/>
    <property type="match status" value="1"/>
</dbReference>
<name>A0A0M6XUE3_9RHOB</name>
<protein>
    <recommendedName>
        <fullName evidence="4">Methyltransferase</fullName>
        <ecNumber evidence="4">2.1.1.-</ecNumber>
    </recommendedName>
</protein>
<dbReference type="InterPro" id="IPR015840">
    <property type="entry name" value="DNA_MeTrfase_ParB"/>
</dbReference>
<evidence type="ECO:0000256" key="4">
    <source>
        <dbReference type="RuleBase" id="RU362026"/>
    </source>
</evidence>
<dbReference type="GO" id="GO:0008170">
    <property type="term" value="F:N-methyltransferase activity"/>
    <property type="evidence" value="ECO:0007669"/>
    <property type="project" value="InterPro"/>
</dbReference>
<dbReference type="InterPro" id="IPR002941">
    <property type="entry name" value="DNA_methylase_N4/N6"/>
</dbReference>
<gene>
    <name evidence="7" type="ORF">JAN5088_03184</name>
</gene>
<dbReference type="OrthoDB" id="7806498at2"/>
<dbReference type="SUPFAM" id="SSF110849">
    <property type="entry name" value="ParB/Sulfiredoxin"/>
    <property type="match status" value="1"/>
</dbReference>
<keyword evidence="8" id="KW-1185">Reference proteome</keyword>
<comment type="catalytic activity">
    <reaction evidence="3">
        <text>a 2'-deoxyadenosine in DNA + S-adenosyl-L-methionine = an N(6)-methyl-2'-deoxyadenosine in DNA + S-adenosyl-L-homocysteine + H(+)</text>
        <dbReference type="Rhea" id="RHEA:15197"/>
        <dbReference type="Rhea" id="RHEA-COMP:12418"/>
        <dbReference type="Rhea" id="RHEA-COMP:12419"/>
        <dbReference type="ChEBI" id="CHEBI:15378"/>
        <dbReference type="ChEBI" id="CHEBI:57856"/>
        <dbReference type="ChEBI" id="CHEBI:59789"/>
        <dbReference type="ChEBI" id="CHEBI:90615"/>
        <dbReference type="ChEBI" id="CHEBI:90616"/>
        <dbReference type="EC" id="2.1.1.72"/>
    </reaction>
</comment>
<evidence type="ECO:0000256" key="5">
    <source>
        <dbReference type="SAM" id="MobiDB-lite"/>
    </source>
</evidence>
<dbReference type="Gene3D" id="3.90.1530.10">
    <property type="entry name" value="Conserved hypothetical protein from pyrococcus furiosus pfu- 392566-001, ParB domain"/>
    <property type="match status" value="1"/>
</dbReference>
<feature type="region of interest" description="Disordered" evidence="5">
    <location>
        <begin position="145"/>
        <end position="165"/>
    </location>
</feature>
<dbReference type="GO" id="GO:0009007">
    <property type="term" value="F:site-specific DNA-methyltransferase (adenine-specific) activity"/>
    <property type="evidence" value="ECO:0007669"/>
    <property type="project" value="UniProtKB-EC"/>
</dbReference>
<dbReference type="GO" id="GO:0032259">
    <property type="term" value="P:methylation"/>
    <property type="evidence" value="ECO:0007669"/>
    <property type="project" value="UniProtKB-KW"/>
</dbReference>
<evidence type="ECO:0000313" key="7">
    <source>
        <dbReference type="EMBL" id="CTQ34388.1"/>
    </source>
</evidence>
<accession>A0A0M6XUE3</accession>
<evidence type="ECO:0000256" key="2">
    <source>
        <dbReference type="ARBA" id="ARBA00022679"/>
    </source>
</evidence>
<evidence type="ECO:0000256" key="3">
    <source>
        <dbReference type="ARBA" id="ARBA00047942"/>
    </source>
</evidence>
<organism evidence="7 8">
    <name type="scientific">Jannaschia rubra</name>
    <dbReference type="NCBI Taxonomy" id="282197"/>
    <lineage>
        <taxon>Bacteria</taxon>
        <taxon>Pseudomonadati</taxon>
        <taxon>Pseudomonadota</taxon>
        <taxon>Alphaproteobacteria</taxon>
        <taxon>Rhodobacterales</taxon>
        <taxon>Roseobacteraceae</taxon>
        <taxon>Jannaschia</taxon>
    </lineage>
</organism>
<dbReference type="Gene3D" id="3.40.50.150">
    <property type="entry name" value="Vaccinia Virus protein VP39"/>
    <property type="match status" value="1"/>
</dbReference>
<feature type="compositionally biased region" description="Basic and acidic residues" evidence="5">
    <location>
        <begin position="427"/>
        <end position="441"/>
    </location>
</feature>
<dbReference type="AlphaFoldDB" id="A0A0M6XUE3"/>
<comment type="similarity">
    <text evidence="4">Belongs to the N(4)/N(6)-methyltransferase family.</text>
</comment>
<dbReference type="PIRSF" id="PIRSF036758">
    <property type="entry name" value="Aden_M_ParB"/>
    <property type="match status" value="1"/>
</dbReference>
<evidence type="ECO:0000259" key="6">
    <source>
        <dbReference type="SMART" id="SM00470"/>
    </source>
</evidence>
<evidence type="ECO:0000313" key="8">
    <source>
        <dbReference type="Proteomes" id="UP000048908"/>
    </source>
</evidence>
<dbReference type="InterPro" id="IPR036086">
    <property type="entry name" value="ParB/Sulfiredoxin_sf"/>
</dbReference>
<dbReference type="InterPro" id="IPR003115">
    <property type="entry name" value="ParB_N"/>
</dbReference>
<dbReference type="Proteomes" id="UP000048908">
    <property type="component" value="Unassembled WGS sequence"/>
</dbReference>
<dbReference type="STRING" id="282197.SAMN04488517_10847"/>
<dbReference type="PRINTS" id="PR00508">
    <property type="entry name" value="S21N4MTFRASE"/>
</dbReference>
<reference evidence="7 8" key="1">
    <citation type="submission" date="2015-07" db="EMBL/GenBank/DDBJ databases">
        <authorList>
            <person name="Noorani M."/>
        </authorList>
    </citation>
    <scope>NUCLEOTIDE SEQUENCE [LARGE SCALE GENOMIC DNA]</scope>
    <source>
        <strain evidence="7 8">CECT 5088</strain>
    </source>
</reference>
<feature type="region of interest" description="Disordered" evidence="5">
    <location>
        <begin position="427"/>
        <end position="458"/>
    </location>
</feature>
<dbReference type="SMART" id="SM00470">
    <property type="entry name" value="ParB"/>
    <property type="match status" value="1"/>
</dbReference>
<dbReference type="CDD" id="cd16403">
    <property type="entry name" value="ParB_N_like_MT"/>
    <property type="match status" value="1"/>
</dbReference>
<dbReference type="GO" id="GO:0003677">
    <property type="term" value="F:DNA binding"/>
    <property type="evidence" value="ECO:0007669"/>
    <property type="project" value="InterPro"/>
</dbReference>
<dbReference type="RefSeq" id="WP_055683747.1">
    <property type="nucleotide sequence ID" value="NZ_CXPG01000021.1"/>
</dbReference>
<keyword evidence="1 7" id="KW-0489">Methyltransferase</keyword>
<dbReference type="Pfam" id="PF01555">
    <property type="entry name" value="N6_N4_Mtase"/>
    <property type="match status" value="1"/>
</dbReference>